<accession>A0A8H7V889</accession>
<gene>
    <name evidence="1" type="ORF">INT47_005489</name>
</gene>
<evidence type="ECO:0000313" key="2">
    <source>
        <dbReference type="Proteomes" id="UP000603453"/>
    </source>
</evidence>
<dbReference type="AlphaFoldDB" id="A0A8H7V889"/>
<sequence length="223" mass="25448">MILKKIRLKPANDTVDEHNIPFEDMFKKLNQNSKWYLSTGKCVDDELFMFGLKCESDHSSRPLIIDPYDKNNTSYNVFTEVELQGIINQDIEAVGGESACLGTKKRKNNTITIGSISKISRSKYGHKCDLIFRQFNNKHTAPLEFGASEAKSKIEDESGTNFMNEGFYKLPRVLKDMLDSLLKEINFDHRSEAIRTVGFIHSGLSSTLIELNRPTKYISRVSR</sequence>
<evidence type="ECO:0000313" key="1">
    <source>
        <dbReference type="EMBL" id="KAG2209197.1"/>
    </source>
</evidence>
<comment type="caution">
    <text evidence="1">The sequence shown here is derived from an EMBL/GenBank/DDBJ whole genome shotgun (WGS) entry which is preliminary data.</text>
</comment>
<dbReference type="EMBL" id="JAEPRD010000016">
    <property type="protein sequence ID" value="KAG2209197.1"/>
    <property type="molecule type" value="Genomic_DNA"/>
</dbReference>
<dbReference type="Proteomes" id="UP000603453">
    <property type="component" value="Unassembled WGS sequence"/>
</dbReference>
<organism evidence="1 2">
    <name type="scientific">Mucor saturninus</name>
    <dbReference type="NCBI Taxonomy" id="64648"/>
    <lineage>
        <taxon>Eukaryota</taxon>
        <taxon>Fungi</taxon>
        <taxon>Fungi incertae sedis</taxon>
        <taxon>Mucoromycota</taxon>
        <taxon>Mucoromycotina</taxon>
        <taxon>Mucoromycetes</taxon>
        <taxon>Mucorales</taxon>
        <taxon>Mucorineae</taxon>
        <taxon>Mucoraceae</taxon>
        <taxon>Mucor</taxon>
    </lineage>
</organism>
<protein>
    <submittedName>
        <fullName evidence="1">Uncharacterized protein</fullName>
    </submittedName>
</protein>
<dbReference type="OrthoDB" id="2427805at2759"/>
<name>A0A8H7V889_9FUNG</name>
<keyword evidence="2" id="KW-1185">Reference proteome</keyword>
<proteinExistence type="predicted"/>
<reference evidence="1" key="1">
    <citation type="submission" date="2020-12" db="EMBL/GenBank/DDBJ databases">
        <title>Metabolic potential, ecology and presence of endohyphal bacteria is reflected in genomic diversity of Mucoromycotina.</title>
        <authorList>
            <person name="Muszewska A."/>
            <person name="Okrasinska A."/>
            <person name="Steczkiewicz K."/>
            <person name="Drgas O."/>
            <person name="Orlowska M."/>
            <person name="Perlinska-Lenart U."/>
            <person name="Aleksandrzak-Piekarczyk T."/>
            <person name="Szatraj K."/>
            <person name="Zielenkiewicz U."/>
            <person name="Pilsyk S."/>
            <person name="Malc E."/>
            <person name="Mieczkowski P."/>
            <person name="Kruszewska J.S."/>
            <person name="Biernat P."/>
            <person name="Pawlowska J."/>
        </authorList>
    </citation>
    <scope>NUCLEOTIDE SEQUENCE</scope>
    <source>
        <strain evidence="1">WA0000017839</strain>
    </source>
</reference>